<accession>A0A060USH8</accession>
<dbReference type="InterPro" id="IPR024191">
    <property type="entry name" value="Peptidase_M61"/>
</dbReference>
<feature type="domain" description="Peptidase M61 N-terminal" evidence="2">
    <location>
        <begin position="7"/>
        <end position="172"/>
    </location>
</feature>
<evidence type="ECO:0000313" key="5">
    <source>
        <dbReference type="Proteomes" id="UP000193925"/>
    </source>
</evidence>
<sequence>MSFVPLNYQISAEPQAHLFRVSLSISEADPEGQILALPAWVPGSYTIRDLARHVTQIRAERNGQDVALHKIGKNRWRLAAGHGPVVVHYAVYAFDRSVRTAYLDDQGGFFNGPAIYLRVLGQEDQAHAVLLEGPEDWRVATALPRQSGATWGWGSFTASGYRTLIDHPLLMGTLTLLDFSAGERPHHLLIQGIHQADLQRLGSDLTRICDWQQRFWGDAAFTEYHFLCMTSADGYGGLEHRASSALLCARDDLSGHNADHYQRFLGLVSHEYFHSWLVQAIRPAVPSASALDREALTRDLWIFEGITSYYDDLCLRRAGLTTPAQYLRGVGKELTRLLRRPGRFLQSLAESSEDAWIKLYHPHVNSANFEVSYYNKGALLALCLDLSLRLESAGSRSLDTLLARLWQDYGRTGKALPEGQCINLVEALAGPTLAARLESWITEKTDLPLRALLAEMGIALRLRAASGPQDEGGQASAQTPQAWLGATWRAHALGAQLCHVQTGGPAEQARLSPDDILVALDGIRTTAEQVPTQLDALPAGATLRIHFFRDDILMETQLTPAPPPPDTAWLELLEDVDEVVLARRRAWLEGV</sequence>
<reference evidence="3" key="1">
    <citation type="submission" date="2014-03" db="EMBL/GenBank/DDBJ databases">
        <authorList>
            <person name="Genoscope - CEA"/>
        </authorList>
    </citation>
    <scope>NUCLEOTIDE SEQUENCE [LARGE SCALE GENOMIC DNA]</scope>
    <source>
        <strain evidence="3">CF27</strain>
    </source>
</reference>
<dbReference type="EMBL" id="CCCS020000049">
    <property type="protein sequence ID" value="CDQ11375.1"/>
    <property type="molecule type" value="Genomic_DNA"/>
</dbReference>
<dbReference type="Gene3D" id="2.30.42.10">
    <property type="match status" value="1"/>
</dbReference>
<reference evidence="4 5" key="3">
    <citation type="submission" date="2017-03" db="EMBL/GenBank/DDBJ databases">
        <authorList>
            <person name="Regsiter A."/>
            <person name="William W."/>
        </authorList>
    </citation>
    <scope>NUCLEOTIDE SEQUENCE [LARGE SCALE GENOMIC DNA]</scope>
    <source>
        <strain evidence="4">PRJEB5721</strain>
    </source>
</reference>
<dbReference type="InterPro" id="IPR027268">
    <property type="entry name" value="Peptidase_M4/M1_CTD_sf"/>
</dbReference>
<dbReference type="InterPro" id="IPR040756">
    <property type="entry name" value="Peptidase_M61_N"/>
</dbReference>
<name>A0A060USH8_9PROT</name>
<evidence type="ECO:0000313" key="4">
    <source>
        <dbReference type="EMBL" id="SMH67734.1"/>
    </source>
</evidence>
<gene>
    <name evidence="4" type="ORF">AFERRI_50936</name>
    <name evidence="3" type="ORF">AFERRI_530270</name>
</gene>
<dbReference type="PIRSF" id="PIRSF016493">
    <property type="entry name" value="Glycyl_aminpptds"/>
    <property type="match status" value="1"/>
</dbReference>
<protein>
    <submittedName>
        <fullName evidence="3">Peptidase M61 domain protein</fullName>
    </submittedName>
</protein>
<proteinExistence type="predicted"/>
<evidence type="ECO:0000313" key="3">
    <source>
        <dbReference type="EMBL" id="CDQ11375.1"/>
    </source>
</evidence>
<organism evidence="3">
    <name type="scientific">Acidithiobacillus ferrivorans</name>
    <dbReference type="NCBI Taxonomy" id="160808"/>
    <lineage>
        <taxon>Bacteria</taxon>
        <taxon>Pseudomonadati</taxon>
        <taxon>Pseudomonadota</taxon>
        <taxon>Acidithiobacillia</taxon>
        <taxon>Acidithiobacillales</taxon>
        <taxon>Acidithiobacillaceae</taxon>
        <taxon>Acidithiobacillus</taxon>
    </lineage>
</organism>
<evidence type="ECO:0000259" key="2">
    <source>
        <dbReference type="Pfam" id="PF17899"/>
    </source>
</evidence>
<dbReference type="Proteomes" id="UP000193925">
    <property type="component" value="Chromosome AFERRI"/>
</dbReference>
<dbReference type="InterPro" id="IPR007963">
    <property type="entry name" value="Peptidase_M61_catalytic"/>
</dbReference>
<keyword evidence="5" id="KW-1185">Reference proteome</keyword>
<dbReference type="SUPFAM" id="SSF50156">
    <property type="entry name" value="PDZ domain-like"/>
    <property type="match status" value="1"/>
</dbReference>
<dbReference type="AlphaFoldDB" id="A0A060USH8"/>
<evidence type="ECO:0000259" key="1">
    <source>
        <dbReference type="Pfam" id="PF05299"/>
    </source>
</evidence>
<reference evidence="3" key="2">
    <citation type="submission" date="2014-07" db="EMBL/GenBank/DDBJ databases">
        <title>Initial genome analysis of the psychrotolerant acidophile Acidithiobacillus ferrivorans CF27: insights into iron and sulfur oxidation pathways and into biofilm formation.</title>
        <authorList>
            <person name="Talla E."/>
            <person name="Hedrich S."/>
            <person name="Mangenot S."/>
            <person name="Ji B."/>
            <person name="Johnson D.B."/>
            <person name="Barbe V."/>
            <person name="Bonnefoy V."/>
        </authorList>
    </citation>
    <scope>NUCLEOTIDE SEQUENCE [LARGE SCALE GENOMIC DNA]</scope>
    <source>
        <strain evidence="3">CF27</strain>
    </source>
</reference>
<dbReference type="InterPro" id="IPR036034">
    <property type="entry name" value="PDZ_sf"/>
</dbReference>
<dbReference type="Gene3D" id="2.60.40.3650">
    <property type="match status" value="1"/>
</dbReference>
<dbReference type="Gene3D" id="1.10.390.10">
    <property type="entry name" value="Neutral Protease Domain 2"/>
    <property type="match status" value="1"/>
</dbReference>
<dbReference type="Pfam" id="PF05299">
    <property type="entry name" value="Peptidase_M61"/>
    <property type="match status" value="1"/>
</dbReference>
<dbReference type="Pfam" id="PF17899">
    <property type="entry name" value="Peptidase_M61_N"/>
    <property type="match status" value="1"/>
</dbReference>
<feature type="domain" description="Peptidase M61 catalytic" evidence="1">
    <location>
        <begin position="264"/>
        <end position="380"/>
    </location>
</feature>
<dbReference type="RefSeq" id="WP_035194333.1">
    <property type="nucleotide sequence ID" value="NZ_CCCS020000049.1"/>
</dbReference>
<dbReference type="EMBL" id="LT841305">
    <property type="protein sequence ID" value="SMH67734.1"/>
    <property type="molecule type" value="Genomic_DNA"/>
</dbReference>
<dbReference type="SUPFAM" id="SSF55486">
    <property type="entry name" value="Metalloproteases ('zincins'), catalytic domain"/>
    <property type="match status" value="1"/>
</dbReference>